<dbReference type="AlphaFoldDB" id="A0A9R0D6X2"/>
<organism evidence="2 3">
    <name type="scientific">Spodoptera frugiperda</name>
    <name type="common">Fall armyworm</name>
    <dbReference type="NCBI Taxonomy" id="7108"/>
    <lineage>
        <taxon>Eukaryota</taxon>
        <taxon>Metazoa</taxon>
        <taxon>Ecdysozoa</taxon>
        <taxon>Arthropoda</taxon>
        <taxon>Hexapoda</taxon>
        <taxon>Insecta</taxon>
        <taxon>Pterygota</taxon>
        <taxon>Neoptera</taxon>
        <taxon>Endopterygota</taxon>
        <taxon>Lepidoptera</taxon>
        <taxon>Glossata</taxon>
        <taxon>Ditrysia</taxon>
        <taxon>Noctuoidea</taxon>
        <taxon>Noctuidae</taxon>
        <taxon>Amphipyrinae</taxon>
        <taxon>Spodoptera</taxon>
    </lineage>
</organism>
<evidence type="ECO:0000313" key="2">
    <source>
        <dbReference type="Proteomes" id="UP000829999"/>
    </source>
</evidence>
<dbReference type="Proteomes" id="UP000829999">
    <property type="component" value="Chromosome 15"/>
</dbReference>
<reference evidence="3" key="1">
    <citation type="submission" date="2025-08" db="UniProtKB">
        <authorList>
            <consortium name="RefSeq"/>
        </authorList>
    </citation>
    <scope>IDENTIFICATION</scope>
    <source>
        <tissue evidence="3">Whole larval tissue</tissue>
    </source>
</reference>
<feature type="compositionally biased region" description="Low complexity" evidence="1">
    <location>
        <begin position="89"/>
        <end position="106"/>
    </location>
</feature>
<accession>A0A9R0D6X2</accession>
<dbReference type="GeneID" id="118270945"/>
<evidence type="ECO:0000256" key="1">
    <source>
        <dbReference type="SAM" id="MobiDB-lite"/>
    </source>
</evidence>
<evidence type="ECO:0000313" key="3">
    <source>
        <dbReference type="RefSeq" id="XP_035442663.1"/>
    </source>
</evidence>
<gene>
    <name evidence="3" type="primary">LOC118270945</name>
</gene>
<keyword evidence="2" id="KW-1185">Reference proteome</keyword>
<feature type="region of interest" description="Disordered" evidence="1">
    <location>
        <begin position="68"/>
        <end position="106"/>
    </location>
</feature>
<dbReference type="RefSeq" id="XP_035442663.1">
    <property type="nucleotide sequence ID" value="XM_035586770.1"/>
</dbReference>
<name>A0A9R0D6X2_SPOFR</name>
<proteinExistence type="predicted"/>
<sequence>MTWIVRGGQQLELEECGRAGALGGLGGRGGGGGGGGGGASVGVRVPRQVAAAARLACYEWRVLCRRRSPAPPAPLQRARRPPAPPPRLPRAACTTPPSTASTAPTT</sequence>
<protein>
    <submittedName>
        <fullName evidence="3">Homeobox protein Hox-D11-like</fullName>
    </submittedName>
</protein>